<reference evidence="5" key="1">
    <citation type="submission" date="2021-01" db="EMBL/GenBank/DDBJ databases">
        <authorList>
            <person name="Corre E."/>
            <person name="Pelletier E."/>
            <person name="Niang G."/>
            <person name="Scheremetjew M."/>
            <person name="Finn R."/>
            <person name="Kale V."/>
            <person name="Holt S."/>
            <person name="Cochrane G."/>
            <person name="Meng A."/>
            <person name="Brown T."/>
            <person name="Cohen L."/>
        </authorList>
    </citation>
    <scope>NUCLEOTIDE SEQUENCE</scope>
    <source>
        <strain evidence="5">DIVA3 518/3/11/1/6</strain>
    </source>
</reference>
<feature type="domain" description="3CxxC-type" evidence="4">
    <location>
        <begin position="33"/>
        <end position="101"/>
    </location>
</feature>
<protein>
    <recommendedName>
        <fullName evidence="4">3CxxC-type domain-containing protein</fullName>
    </recommendedName>
</protein>
<dbReference type="EMBL" id="HBKP01022139">
    <property type="protein sequence ID" value="CAE2235983.1"/>
    <property type="molecule type" value="Transcribed_RNA"/>
</dbReference>
<evidence type="ECO:0000313" key="5">
    <source>
        <dbReference type="EMBL" id="CAE2235983.1"/>
    </source>
</evidence>
<dbReference type="AlphaFoldDB" id="A0A7S4IQ06"/>
<evidence type="ECO:0000256" key="1">
    <source>
        <dbReference type="ARBA" id="ARBA00022723"/>
    </source>
</evidence>
<keyword evidence="2" id="KW-0863">Zinc-finger</keyword>
<dbReference type="GO" id="GO:0008270">
    <property type="term" value="F:zinc ion binding"/>
    <property type="evidence" value="ECO:0007669"/>
    <property type="project" value="UniProtKB-KW"/>
</dbReference>
<gene>
    <name evidence="5" type="ORF">VSP0166_LOCUS15429</name>
</gene>
<dbReference type="SMART" id="SM01328">
    <property type="entry name" value="zf-3CxxC"/>
    <property type="match status" value="1"/>
</dbReference>
<dbReference type="InterPro" id="IPR027377">
    <property type="entry name" value="ZAR1/RTP1-5-like_Znf-3CxxC"/>
</dbReference>
<organism evidence="5">
    <name type="scientific">Vannella robusta</name>
    <dbReference type="NCBI Taxonomy" id="1487602"/>
    <lineage>
        <taxon>Eukaryota</taxon>
        <taxon>Amoebozoa</taxon>
        <taxon>Discosea</taxon>
        <taxon>Flabellinia</taxon>
        <taxon>Vannellidae</taxon>
        <taxon>Vannella</taxon>
    </lineage>
</organism>
<name>A0A7S4IQ06_9EUKA</name>
<evidence type="ECO:0000256" key="2">
    <source>
        <dbReference type="ARBA" id="ARBA00022771"/>
    </source>
</evidence>
<keyword evidence="1" id="KW-0479">Metal-binding</keyword>
<accession>A0A7S4IQ06</accession>
<sequence>MHDSYFIAMEKLKAPFEGANGYWTKRIDFPGRKSFGYFQCDCTSRWTSAHAYKLYKQDCKKCEHSTLPKFMWVSKDIRNTTKVEKTAKPHHYSRCEACKLGTCDA</sequence>
<evidence type="ECO:0000256" key="3">
    <source>
        <dbReference type="ARBA" id="ARBA00022833"/>
    </source>
</evidence>
<proteinExistence type="predicted"/>
<evidence type="ECO:0000259" key="4">
    <source>
        <dbReference type="SMART" id="SM01328"/>
    </source>
</evidence>
<keyword evidence="3" id="KW-0862">Zinc</keyword>